<feature type="transmembrane region" description="Helical" evidence="9">
    <location>
        <begin position="344"/>
        <end position="366"/>
    </location>
</feature>
<dbReference type="Pfam" id="PF00083">
    <property type="entry name" value="Sugar_tr"/>
    <property type="match status" value="1"/>
</dbReference>
<feature type="transmembrane region" description="Helical" evidence="9">
    <location>
        <begin position="17"/>
        <end position="38"/>
    </location>
</feature>
<dbReference type="InterPro" id="IPR005829">
    <property type="entry name" value="Sugar_transporter_CS"/>
</dbReference>
<dbReference type="Pfam" id="PF07690">
    <property type="entry name" value="MFS_1"/>
    <property type="match status" value="1"/>
</dbReference>
<comment type="similarity">
    <text evidence="2">Belongs to the major facilitator superfamily. TCR/Tet family.</text>
</comment>
<dbReference type="PROSITE" id="PS00216">
    <property type="entry name" value="SUGAR_TRANSPORT_1"/>
    <property type="match status" value="1"/>
</dbReference>
<keyword evidence="6 9" id="KW-1133">Transmembrane helix</keyword>
<dbReference type="GO" id="GO:0005886">
    <property type="term" value="C:plasma membrane"/>
    <property type="evidence" value="ECO:0007669"/>
    <property type="project" value="UniProtKB-SubCell"/>
</dbReference>
<dbReference type="InterPro" id="IPR036259">
    <property type="entry name" value="MFS_trans_sf"/>
</dbReference>
<evidence type="ECO:0000313" key="11">
    <source>
        <dbReference type="EMBL" id="MCP2167923.1"/>
    </source>
</evidence>
<feature type="transmembrane region" description="Helical" evidence="9">
    <location>
        <begin position="112"/>
        <end position="131"/>
    </location>
</feature>
<keyword evidence="7 9" id="KW-0472">Membrane</keyword>
<dbReference type="PANTHER" id="PTHR23517:SF3">
    <property type="entry name" value="INTEGRAL MEMBRANE TRANSPORT PROTEIN"/>
    <property type="match status" value="1"/>
</dbReference>
<reference evidence="11" key="1">
    <citation type="submission" date="2022-06" db="EMBL/GenBank/DDBJ databases">
        <title>Genomic Encyclopedia of Archaeal and Bacterial Type Strains, Phase II (KMG-II): from individual species to whole genera.</title>
        <authorList>
            <person name="Goeker M."/>
        </authorList>
    </citation>
    <scope>NUCLEOTIDE SEQUENCE</scope>
    <source>
        <strain evidence="11">DSM 43935</strain>
    </source>
</reference>
<feature type="transmembrane region" description="Helical" evidence="9">
    <location>
        <begin position="50"/>
        <end position="70"/>
    </location>
</feature>
<feature type="transmembrane region" description="Helical" evidence="9">
    <location>
        <begin position="256"/>
        <end position="273"/>
    </location>
</feature>
<dbReference type="SUPFAM" id="SSF103473">
    <property type="entry name" value="MFS general substrate transporter"/>
    <property type="match status" value="1"/>
</dbReference>
<dbReference type="GO" id="GO:0022857">
    <property type="term" value="F:transmembrane transporter activity"/>
    <property type="evidence" value="ECO:0007669"/>
    <property type="project" value="InterPro"/>
</dbReference>
<accession>A0AAE3GKW7</accession>
<dbReference type="PRINTS" id="PR01035">
    <property type="entry name" value="TCRTETA"/>
</dbReference>
<dbReference type="Proteomes" id="UP001206128">
    <property type="component" value="Unassembled WGS sequence"/>
</dbReference>
<evidence type="ECO:0000256" key="7">
    <source>
        <dbReference type="ARBA" id="ARBA00023136"/>
    </source>
</evidence>
<evidence type="ECO:0000256" key="3">
    <source>
        <dbReference type="ARBA" id="ARBA00022448"/>
    </source>
</evidence>
<dbReference type="InterPro" id="IPR001958">
    <property type="entry name" value="Tet-R_TetA/multi-R_MdtG-like"/>
</dbReference>
<dbReference type="PANTHER" id="PTHR23517">
    <property type="entry name" value="RESISTANCE PROTEIN MDTM, PUTATIVE-RELATED-RELATED"/>
    <property type="match status" value="1"/>
</dbReference>
<dbReference type="InterPro" id="IPR011701">
    <property type="entry name" value="MFS"/>
</dbReference>
<feature type="compositionally biased region" description="Low complexity" evidence="8">
    <location>
        <begin position="403"/>
        <end position="416"/>
    </location>
</feature>
<name>A0AAE3GKW7_9PSEU</name>
<evidence type="ECO:0000256" key="5">
    <source>
        <dbReference type="ARBA" id="ARBA00022692"/>
    </source>
</evidence>
<dbReference type="CDD" id="cd17325">
    <property type="entry name" value="MFS_MdtG_SLC18_like"/>
    <property type="match status" value="1"/>
</dbReference>
<gene>
    <name evidence="11" type="ORF">LX83_004797</name>
</gene>
<sequence>MVTTEVDERTLRLPGEVWVLVAASFIIAIGFGVVAPVLPTFATSFNVGSTAAALVVSAFAFVRLAFAPVSGRLVTRFGEPPVYLVGILIVAAGTGACGFAAAYWQLLFFRSLAGVGSTMFTVSAVGLLIRLTPAPLRARASGVWSSSFLIGNIAGPVVGAALVEISPRAPFLGYAAALVVAALVVWLFLRNSTLAASVDKGGEVTSVTVRSALRSGAYRAALASGFANGWAVFGVRISLIPLFVTESLHRSPSLTGVSLSVFAGGNAAVLLLSGRLADRWGRRPLALAGLAVSAAGTIWLGFTTSPGTFLAASLVAGVGAGLLNPAQNAVVADVLGARARGGPVLAAFQMAADLGAIVGPLAAGAMADHWTFPAAFTLTGAMAVLALLVWLAAPETLPRRAPTPEVAAAQAVTETEGGQADPGSDGRR</sequence>
<dbReference type="InterPro" id="IPR005828">
    <property type="entry name" value="MFS_sugar_transport-like"/>
</dbReference>
<dbReference type="InterPro" id="IPR050171">
    <property type="entry name" value="MFS_Transporters"/>
</dbReference>
<comment type="subcellular location">
    <subcellularLocation>
        <location evidence="1">Cell membrane</location>
        <topology evidence="1">Multi-pass membrane protein</topology>
    </subcellularLocation>
</comment>
<feature type="transmembrane region" description="Helical" evidence="9">
    <location>
        <begin position="372"/>
        <end position="393"/>
    </location>
</feature>
<keyword evidence="5 9" id="KW-0812">Transmembrane</keyword>
<feature type="transmembrane region" description="Helical" evidence="9">
    <location>
        <begin position="82"/>
        <end position="106"/>
    </location>
</feature>
<keyword evidence="4" id="KW-1003">Cell membrane</keyword>
<dbReference type="Gene3D" id="1.20.1720.10">
    <property type="entry name" value="Multidrug resistance protein D"/>
    <property type="match status" value="1"/>
</dbReference>
<comment type="caution">
    <text evidence="11">The sequence shown here is derived from an EMBL/GenBank/DDBJ whole genome shotgun (WGS) entry which is preliminary data.</text>
</comment>
<organism evidence="11 12">
    <name type="scientific">Goodfellowiella coeruleoviolacea</name>
    <dbReference type="NCBI Taxonomy" id="334858"/>
    <lineage>
        <taxon>Bacteria</taxon>
        <taxon>Bacillati</taxon>
        <taxon>Actinomycetota</taxon>
        <taxon>Actinomycetes</taxon>
        <taxon>Pseudonocardiales</taxon>
        <taxon>Pseudonocardiaceae</taxon>
        <taxon>Goodfellowiella</taxon>
    </lineage>
</organism>
<evidence type="ECO:0000256" key="2">
    <source>
        <dbReference type="ARBA" id="ARBA00007520"/>
    </source>
</evidence>
<dbReference type="AlphaFoldDB" id="A0AAE3GKW7"/>
<dbReference type="EMBL" id="JAMTCK010000012">
    <property type="protein sequence ID" value="MCP2167923.1"/>
    <property type="molecule type" value="Genomic_DNA"/>
</dbReference>
<proteinExistence type="inferred from homology"/>
<evidence type="ECO:0000256" key="6">
    <source>
        <dbReference type="ARBA" id="ARBA00022989"/>
    </source>
</evidence>
<evidence type="ECO:0000256" key="1">
    <source>
        <dbReference type="ARBA" id="ARBA00004651"/>
    </source>
</evidence>
<evidence type="ECO:0000256" key="4">
    <source>
        <dbReference type="ARBA" id="ARBA00022475"/>
    </source>
</evidence>
<feature type="transmembrane region" description="Helical" evidence="9">
    <location>
        <begin position="143"/>
        <end position="165"/>
    </location>
</feature>
<evidence type="ECO:0000256" key="9">
    <source>
        <dbReference type="SAM" id="Phobius"/>
    </source>
</evidence>
<feature type="transmembrane region" description="Helical" evidence="9">
    <location>
        <begin position="308"/>
        <end position="332"/>
    </location>
</feature>
<feature type="transmembrane region" description="Helical" evidence="9">
    <location>
        <begin position="171"/>
        <end position="189"/>
    </location>
</feature>
<feature type="region of interest" description="Disordered" evidence="8">
    <location>
        <begin position="401"/>
        <end position="428"/>
    </location>
</feature>
<dbReference type="InterPro" id="IPR020846">
    <property type="entry name" value="MFS_dom"/>
</dbReference>
<protein>
    <submittedName>
        <fullName evidence="11">Arabinose efflux permease, MFS family</fullName>
    </submittedName>
</protein>
<keyword evidence="3" id="KW-0813">Transport</keyword>
<feature type="domain" description="Major facilitator superfamily (MFS) profile" evidence="10">
    <location>
        <begin position="16"/>
        <end position="398"/>
    </location>
</feature>
<feature type="transmembrane region" description="Helical" evidence="9">
    <location>
        <begin position="285"/>
        <end position="302"/>
    </location>
</feature>
<dbReference type="PROSITE" id="PS50850">
    <property type="entry name" value="MFS"/>
    <property type="match status" value="1"/>
</dbReference>
<evidence type="ECO:0000259" key="10">
    <source>
        <dbReference type="PROSITE" id="PS50850"/>
    </source>
</evidence>
<feature type="transmembrane region" description="Helical" evidence="9">
    <location>
        <begin position="220"/>
        <end position="244"/>
    </location>
</feature>
<evidence type="ECO:0000256" key="8">
    <source>
        <dbReference type="SAM" id="MobiDB-lite"/>
    </source>
</evidence>
<keyword evidence="12" id="KW-1185">Reference proteome</keyword>
<evidence type="ECO:0000313" key="12">
    <source>
        <dbReference type="Proteomes" id="UP001206128"/>
    </source>
</evidence>
<dbReference type="Gene3D" id="1.20.1250.20">
    <property type="entry name" value="MFS general substrate transporter like domains"/>
    <property type="match status" value="1"/>
</dbReference>